<dbReference type="InterPro" id="IPR001807">
    <property type="entry name" value="ClC"/>
</dbReference>
<keyword evidence="5" id="KW-0406">Ion transport</keyword>
<feature type="transmembrane region" description="Helical" evidence="9">
    <location>
        <begin position="322"/>
        <end position="344"/>
    </location>
</feature>
<reference evidence="10" key="1">
    <citation type="submission" date="2021-02" db="EMBL/GenBank/DDBJ databases">
        <authorList>
            <person name="Dougan E. K."/>
            <person name="Rhodes N."/>
            <person name="Thang M."/>
            <person name="Chan C."/>
        </authorList>
    </citation>
    <scope>NUCLEOTIDE SEQUENCE</scope>
</reference>
<dbReference type="OMA" id="HACCAGS"/>
<name>A0A813FF84_POLGL</name>
<keyword evidence="6 9" id="KW-0472">Membrane</keyword>
<keyword evidence="7" id="KW-0868">Chloride</keyword>
<dbReference type="EMBL" id="CAJNNV010024251">
    <property type="protein sequence ID" value="CAE8609181.1"/>
    <property type="molecule type" value="Genomic_DNA"/>
</dbReference>
<evidence type="ECO:0000256" key="5">
    <source>
        <dbReference type="ARBA" id="ARBA00023065"/>
    </source>
</evidence>
<dbReference type="PANTHER" id="PTHR45711">
    <property type="entry name" value="CHLORIDE CHANNEL PROTEIN"/>
    <property type="match status" value="1"/>
</dbReference>
<dbReference type="InterPro" id="IPR014743">
    <property type="entry name" value="Cl-channel_core"/>
</dbReference>
<feature type="transmembrane region" description="Helical" evidence="9">
    <location>
        <begin position="276"/>
        <end position="301"/>
    </location>
</feature>
<accession>A0A813FF84</accession>
<dbReference type="Pfam" id="PF00654">
    <property type="entry name" value="Voltage_CLC"/>
    <property type="match status" value="1"/>
</dbReference>
<feature type="compositionally biased region" description="Polar residues" evidence="8">
    <location>
        <begin position="1"/>
        <end position="10"/>
    </location>
</feature>
<dbReference type="SUPFAM" id="SSF81340">
    <property type="entry name" value="Clc chloride channel"/>
    <property type="match status" value="1"/>
</dbReference>
<keyword evidence="3 9" id="KW-0812">Transmembrane</keyword>
<dbReference type="OrthoDB" id="424666at2759"/>
<comment type="subcellular location">
    <subcellularLocation>
        <location evidence="1">Membrane</location>
        <topology evidence="1">Multi-pass membrane protein</topology>
    </subcellularLocation>
</comment>
<evidence type="ECO:0000256" key="3">
    <source>
        <dbReference type="ARBA" id="ARBA00022692"/>
    </source>
</evidence>
<evidence type="ECO:0000256" key="1">
    <source>
        <dbReference type="ARBA" id="ARBA00004141"/>
    </source>
</evidence>
<evidence type="ECO:0000256" key="9">
    <source>
        <dbReference type="SAM" id="Phobius"/>
    </source>
</evidence>
<gene>
    <name evidence="10" type="ORF">PGLA1383_LOCUS27008</name>
</gene>
<feature type="region of interest" description="Disordered" evidence="8">
    <location>
        <begin position="1"/>
        <end position="51"/>
    </location>
</feature>
<sequence>MANLLGTGSLSPRRESPQADELSPHAEYRFSNGNGGDASDSDGLDPRGGVSAAKGGRQLPCAQLLVAEVVLSLIPWLNALLLGVLTALTGSFIALNCDFLGDLRFGFCQGIFLADRNRCCGGSENVDFLRDRCIVPAIADTSSVQWITWAVYFGLDSKVKRGAGYLLAFFMYVASSVCFTGLASFIVFEYALAARGSGIPEVKAAVSGFDLPHSFSAWCLFIKALGLSLVVGAGLSLGKEGPMIHIGVCWAYILHRVSTALGLPTGSMPLHEIACVGAAAGVSSAFGAPLGGVLFAAEASLGRRTLLLAPIRFVRRARKEWIAWEMVAFLLTGVLGGLVGVLFIKAGFAAGMSRYWPETNLRRDGR</sequence>
<evidence type="ECO:0000313" key="11">
    <source>
        <dbReference type="Proteomes" id="UP000654075"/>
    </source>
</evidence>
<dbReference type="Gene3D" id="1.10.3080.10">
    <property type="entry name" value="Clc chloride channel"/>
    <property type="match status" value="1"/>
</dbReference>
<evidence type="ECO:0000313" key="10">
    <source>
        <dbReference type="EMBL" id="CAE8609181.1"/>
    </source>
</evidence>
<comment type="caution">
    <text evidence="10">The sequence shown here is derived from an EMBL/GenBank/DDBJ whole genome shotgun (WGS) entry which is preliminary data.</text>
</comment>
<dbReference type="GO" id="GO:0005886">
    <property type="term" value="C:plasma membrane"/>
    <property type="evidence" value="ECO:0007669"/>
    <property type="project" value="TreeGrafter"/>
</dbReference>
<evidence type="ECO:0000256" key="6">
    <source>
        <dbReference type="ARBA" id="ARBA00023136"/>
    </source>
</evidence>
<evidence type="ECO:0000256" key="4">
    <source>
        <dbReference type="ARBA" id="ARBA00022989"/>
    </source>
</evidence>
<dbReference type="Proteomes" id="UP000654075">
    <property type="component" value="Unassembled WGS sequence"/>
</dbReference>
<keyword evidence="4 9" id="KW-1133">Transmembrane helix</keyword>
<evidence type="ECO:0008006" key="12">
    <source>
        <dbReference type="Google" id="ProtNLM"/>
    </source>
</evidence>
<dbReference type="GO" id="GO:0005794">
    <property type="term" value="C:Golgi apparatus"/>
    <property type="evidence" value="ECO:0007669"/>
    <property type="project" value="TreeGrafter"/>
</dbReference>
<feature type="transmembrane region" description="Helical" evidence="9">
    <location>
        <begin position="165"/>
        <end position="188"/>
    </location>
</feature>
<dbReference type="GO" id="GO:0005769">
    <property type="term" value="C:early endosome"/>
    <property type="evidence" value="ECO:0007669"/>
    <property type="project" value="TreeGrafter"/>
</dbReference>
<organism evidence="10 11">
    <name type="scientific">Polarella glacialis</name>
    <name type="common">Dinoflagellate</name>
    <dbReference type="NCBI Taxonomy" id="89957"/>
    <lineage>
        <taxon>Eukaryota</taxon>
        <taxon>Sar</taxon>
        <taxon>Alveolata</taxon>
        <taxon>Dinophyceae</taxon>
        <taxon>Suessiales</taxon>
        <taxon>Suessiaceae</taxon>
        <taxon>Polarella</taxon>
    </lineage>
</organism>
<proteinExistence type="predicted"/>
<evidence type="ECO:0000256" key="2">
    <source>
        <dbReference type="ARBA" id="ARBA00022448"/>
    </source>
</evidence>
<feature type="transmembrane region" description="Helical" evidence="9">
    <location>
        <begin position="244"/>
        <end position="264"/>
    </location>
</feature>
<dbReference type="GO" id="GO:0005247">
    <property type="term" value="F:voltage-gated chloride channel activity"/>
    <property type="evidence" value="ECO:0007669"/>
    <property type="project" value="TreeGrafter"/>
</dbReference>
<dbReference type="PRINTS" id="PR00762">
    <property type="entry name" value="CLCHANNEL"/>
</dbReference>
<dbReference type="AlphaFoldDB" id="A0A813FF84"/>
<evidence type="ECO:0000256" key="7">
    <source>
        <dbReference type="ARBA" id="ARBA00023214"/>
    </source>
</evidence>
<protein>
    <recommendedName>
        <fullName evidence="12">Chloride channel protein</fullName>
    </recommendedName>
</protein>
<keyword evidence="11" id="KW-1185">Reference proteome</keyword>
<feature type="compositionally biased region" description="Basic and acidic residues" evidence="8">
    <location>
        <begin position="12"/>
        <end position="28"/>
    </location>
</feature>
<dbReference type="PANTHER" id="PTHR45711:SF6">
    <property type="entry name" value="CHLORIDE CHANNEL PROTEIN"/>
    <property type="match status" value="1"/>
</dbReference>
<feature type="transmembrane region" description="Helical" evidence="9">
    <location>
        <begin position="215"/>
        <end position="237"/>
    </location>
</feature>
<feature type="transmembrane region" description="Helical" evidence="9">
    <location>
        <begin position="73"/>
        <end position="95"/>
    </location>
</feature>
<keyword evidence="2" id="KW-0813">Transport</keyword>
<evidence type="ECO:0000256" key="8">
    <source>
        <dbReference type="SAM" id="MobiDB-lite"/>
    </source>
</evidence>